<evidence type="ECO:0000259" key="8">
    <source>
        <dbReference type="PROSITE" id="PS50885"/>
    </source>
</evidence>
<dbReference type="Pfam" id="PF06580">
    <property type="entry name" value="His_kinase"/>
    <property type="match status" value="1"/>
</dbReference>
<evidence type="ECO:0000313" key="10">
    <source>
        <dbReference type="Proteomes" id="UP001338137"/>
    </source>
</evidence>
<dbReference type="InterPro" id="IPR003594">
    <property type="entry name" value="HATPase_dom"/>
</dbReference>
<reference evidence="9 10" key="1">
    <citation type="submission" date="2023-03" db="EMBL/GenBank/DDBJ databases">
        <title>Bacillus Genome Sequencing.</title>
        <authorList>
            <person name="Dunlap C."/>
        </authorList>
    </citation>
    <scope>NUCLEOTIDE SEQUENCE [LARGE SCALE GENOMIC DNA]</scope>
    <source>
        <strain evidence="9 10">BD-533</strain>
    </source>
</reference>
<dbReference type="Pfam" id="PF02518">
    <property type="entry name" value="HATPase_c"/>
    <property type="match status" value="1"/>
</dbReference>
<organism evidence="9 10">
    <name type="scientific">Paenibacillus alba</name>
    <dbReference type="NCBI Taxonomy" id="1197127"/>
    <lineage>
        <taxon>Bacteria</taxon>
        <taxon>Bacillati</taxon>
        <taxon>Bacillota</taxon>
        <taxon>Bacilli</taxon>
        <taxon>Bacillales</taxon>
        <taxon>Paenibacillaceae</taxon>
        <taxon>Paenibacillus</taxon>
    </lineage>
</organism>
<keyword evidence="6 7" id="KW-0472">Membrane</keyword>
<dbReference type="Proteomes" id="UP001338137">
    <property type="component" value="Unassembled WGS sequence"/>
</dbReference>
<keyword evidence="4" id="KW-0808">Transferase</keyword>
<keyword evidence="7" id="KW-1133">Transmembrane helix</keyword>
<proteinExistence type="predicted"/>
<feature type="transmembrane region" description="Helical" evidence="7">
    <location>
        <begin position="295"/>
        <end position="315"/>
    </location>
</feature>
<dbReference type="InterPro" id="IPR010559">
    <property type="entry name" value="Sig_transdc_His_kin_internal"/>
</dbReference>
<dbReference type="InterPro" id="IPR036890">
    <property type="entry name" value="HATPase_C_sf"/>
</dbReference>
<evidence type="ECO:0000256" key="2">
    <source>
        <dbReference type="ARBA" id="ARBA00022475"/>
    </source>
</evidence>
<feature type="transmembrane region" description="Helical" evidence="7">
    <location>
        <begin position="20"/>
        <end position="38"/>
    </location>
</feature>
<dbReference type="RefSeq" id="WP_326072059.1">
    <property type="nucleotide sequence ID" value="NZ_JARLKY010000023.1"/>
</dbReference>
<keyword evidence="2" id="KW-1003">Cell membrane</keyword>
<dbReference type="Gene3D" id="3.30.565.10">
    <property type="entry name" value="Histidine kinase-like ATPase, C-terminal domain"/>
    <property type="match status" value="1"/>
</dbReference>
<dbReference type="Gene3D" id="6.10.340.10">
    <property type="match status" value="1"/>
</dbReference>
<feature type="domain" description="HAMP" evidence="8">
    <location>
        <begin position="317"/>
        <end position="369"/>
    </location>
</feature>
<dbReference type="PANTHER" id="PTHR34220">
    <property type="entry name" value="SENSOR HISTIDINE KINASE YPDA"/>
    <property type="match status" value="1"/>
</dbReference>
<protein>
    <submittedName>
        <fullName evidence="9">Histidine kinase</fullName>
    </submittedName>
</protein>
<dbReference type="GO" id="GO:0016301">
    <property type="term" value="F:kinase activity"/>
    <property type="evidence" value="ECO:0007669"/>
    <property type="project" value="UniProtKB-KW"/>
</dbReference>
<keyword evidence="10" id="KW-1185">Reference proteome</keyword>
<dbReference type="InterPro" id="IPR050640">
    <property type="entry name" value="Bact_2-comp_sensor_kinase"/>
</dbReference>
<keyword evidence="7" id="KW-0812">Transmembrane</keyword>
<evidence type="ECO:0000256" key="6">
    <source>
        <dbReference type="ARBA" id="ARBA00023136"/>
    </source>
</evidence>
<gene>
    <name evidence="9" type="ORF">P4I72_11575</name>
</gene>
<evidence type="ECO:0000256" key="1">
    <source>
        <dbReference type="ARBA" id="ARBA00004651"/>
    </source>
</evidence>
<dbReference type="PROSITE" id="PS50885">
    <property type="entry name" value="HAMP"/>
    <property type="match status" value="1"/>
</dbReference>
<comment type="subcellular location">
    <subcellularLocation>
        <location evidence="1">Cell membrane</location>
        <topology evidence="1">Multi-pass membrane protein</topology>
    </subcellularLocation>
</comment>
<dbReference type="EMBL" id="JARLKY010000023">
    <property type="protein sequence ID" value="MEC0227763.1"/>
    <property type="molecule type" value="Genomic_DNA"/>
</dbReference>
<keyword evidence="5 9" id="KW-0418">Kinase</keyword>
<evidence type="ECO:0000256" key="3">
    <source>
        <dbReference type="ARBA" id="ARBA00022553"/>
    </source>
</evidence>
<dbReference type="InterPro" id="IPR003660">
    <property type="entry name" value="HAMP_dom"/>
</dbReference>
<evidence type="ECO:0000256" key="7">
    <source>
        <dbReference type="SAM" id="Phobius"/>
    </source>
</evidence>
<keyword evidence="3" id="KW-0597">Phosphoprotein</keyword>
<dbReference type="PANTHER" id="PTHR34220:SF7">
    <property type="entry name" value="SENSOR HISTIDINE KINASE YPDA"/>
    <property type="match status" value="1"/>
</dbReference>
<comment type="caution">
    <text evidence="9">The sequence shown here is derived from an EMBL/GenBank/DDBJ whole genome shotgun (WGS) entry which is preliminary data.</text>
</comment>
<evidence type="ECO:0000256" key="5">
    <source>
        <dbReference type="ARBA" id="ARBA00022777"/>
    </source>
</evidence>
<evidence type="ECO:0000313" key="9">
    <source>
        <dbReference type="EMBL" id="MEC0227763.1"/>
    </source>
</evidence>
<name>A0ABU6G0R6_9BACL</name>
<sequence length="592" mass="67720">MKKKPAFNYQNLSIVKKMAIGYIVIIFIPIISFGLILYNQNYNSFLEEYAQGRQKIVNQVLNNVSVSTVQIESAYQLFQNNSNTIAYLSGNYRSDFEQVSNFLTYIRPLFSYILSSNRMIDSMTIYMEQQNGMIFRPEMAKMDEFKLDESMKKLPLGVGKWITYNNGSEPDINLHYFHKIGNRNFEQDIGLLDIKVTPNLIKPLLESLNSNSKSNLYVLDQDHQVISHVEKISLSKESEKALLADAFQANTKYAYQNVNGNKLLIESFYADTLKLHFVMMEQVDDVFIGIKKNKYVLVLTVATLLLLLSGVYYLIASSITKRILKLSKHMRQVDENYFPLYRGEINKDEVGHLTSSYNAMIRRMDELVNTVHRSEMLRKESAYLMMQAQIKPHFLYNTLESIRMIAEANDDPEAAEMSYTLGKLFRYSLSGTKSETSLREEVDNVKDYIKIQQIRLADRLQVSFDINAAIDNFICPHYMLQPIIENSIVHGIANVRKQGSLSIRIWEDYTFMFIAVVDSGAGMEEERLALIQAVLSGSMDVKLLQKGEGGLGIMNVNERVKMFYGERSGIQMESKLNVGTTCLLKLAKGAAQ</sequence>
<evidence type="ECO:0000256" key="4">
    <source>
        <dbReference type="ARBA" id="ARBA00022679"/>
    </source>
</evidence>
<dbReference type="SUPFAM" id="SSF55874">
    <property type="entry name" value="ATPase domain of HSP90 chaperone/DNA topoisomerase II/histidine kinase"/>
    <property type="match status" value="1"/>
</dbReference>
<accession>A0ABU6G0R6</accession>